<organism evidence="4 5">
    <name type="scientific">Bosea rubneri</name>
    <dbReference type="NCBI Taxonomy" id="3075434"/>
    <lineage>
        <taxon>Bacteria</taxon>
        <taxon>Pseudomonadati</taxon>
        <taxon>Pseudomonadota</taxon>
        <taxon>Alphaproteobacteria</taxon>
        <taxon>Hyphomicrobiales</taxon>
        <taxon>Boseaceae</taxon>
        <taxon>Bosea</taxon>
    </lineage>
</organism>
<keyword evidence="5" id="KW-1185">Reference proteome</keyword>
<evidence type="ECO:0000313" key="5">
    <source>
        <dbReference type="Proteomes" id="UP001254257"/>
    </source>
</evidence>
<reference evidence="4 5" key="1">
    <citation type="submission" date="2023-09" db="EMBL/GenBank/DDBJ databases">
        <title>Whole genome shotgun sequencing (WGS) of Bosea sp. ZW T0_25, isolated from stored onions (Allium cepa).</title>
        <authorList>
            <person name="Stoll D.A."/>
            <person name="Huch M."/>
        </authorList>
    </citation>
    <scope>NUCLEOTIDE SEQUENCE [LARGE SCALE GENOMIC DNA]</scope>
    <source>
        <strain evidence="4 5">ZW T0_25</strain>
    </source>
</reference>
<evidence type="ECO:0000259" key="3">
    <source>
        <dbReference type="Pfam" id="PF02525"/>
    </source>
</evidence>
<proteinExistence type="inferred from homology"/>
<comment type="caution">
    <text evidence="4">The sequence shown here is derived from an EMBL/GenBank/DDBJ whole genome shotgun (WGS) entry which is preliminary data.</text>
</comment>
<feature type="domain" description="Flavodoxin-like fold" evidence="3">
    <location>
        <begin position="1"/>
        <end position="135"/>
    </location>
</feature>
<accession>A0ABU3S8Z2</accession>
<dbReference type="Gene3D" id="3.40.50.360">
    <property type="match status" value="1"/>
</dbReference>
<dbReference type="PANTHER" id="PTHR10204:SF34">
    <property type="entry name" value="NAD(P)H DEHYDROGENASE [QUINONE] 1 ISOFORM 1"/>
    <property type="match status" value="1"/>
</dbReference>
<dbReference type="EC" id="1.-.-.-" evidence="4"/>
<evidence type="ECO:0000313" key="4">
    <source>
        <dbReference type="EMBL" id="MDU0341251.1"/>
    </source>
</evidence>
<protein>
    <submittedName>
        <fullName evidence="4">NAD(P)H-dependent oxidoreductase</fullName>
        <ecNumber evidence="4">1.-.-.-</ecNumber>
        <ecNumber evidence="4">1.6.99.-</ecNumber>
    </submittedName>
</protein>
<sequence length="193" mass="21877">MRVLVVYAHPNPESFGAALHAAAVDGLRRHGHEVDDCDLYAEGFEPVLSRQERLDYLDPTKNGTSVAGYVERLRAAEALVLCFPVWNFGYPAMLKGYFDRVFLPGVSFKLVEGQAQPSLWNIRRLAAVTTYGGSRWRAMLMGDPPRKLVCRSLRAVCHPTARLSYQAHYDMNRSTPDSRERFLRRIQGMTAQF</sequence>
<comment type="similarity">
    <text evidence="1">Belongs to the NAD(P)H dehydrogenase (quinone) family.</text>
</comment>
<dbReference type="SUPFAM" id="SSF52218">
    <property type="entry name" value="Flavoproteins"/>
    <property type="match status" value="1"/>
</dbReference>
<keyword evidence="2 4" id="KW-0560">Oxidoreductase</keyword>
<dbReference type="Proteomes" id="UP001254257">
    <property type="component" value="Unassembled WGS sequence"/>
</dbReference>
<dbReference type="InterPro" id="IPR051545">
    <property type="entry name" value="NAD(P)H_dehydrogenase_qn"/>
</dbReference>
<dbReference type="EC" id="1.6.99.-" evidence="4"/>
<dbReference type="InterPro" id="IPR003680">
    <property type="entry name" value="Flavodoxin_fold"/>
</dbReference>
<gene>
    <name evidence="4" type="ORF">RKE40_15235</name>
</gene>
<name>A0ABU3S8Z2_9HYPH</name>
<dbReference type="RefSeq" id="WP_316019080.1">
    <property type="nucleotide sequence ID" value="NZ_JAWDID010000021.1"/>
</dbReference>
<evidence type="ECO:0000256" key="1">
    <source>
        <dbReference type="ARBA" id="ARBA00006252"/>
    </source>
</evidence>
<evidence type="ECO:0000256" key="2">
    <source>
        <dbReference type="ARBA" id="ARBA00023002"/>
    </source>
</evidence>
<dbReference type="Pfam" id="PF02525">
    <property type="entry name" value="Flavodoxin_2"/>
    <property type="match status" value="1"/>
</dbReference>
<dbReference type="EMBL" id="JAWDID010000021">
    <property type="protein sequence ID" value="MDU0341251.1"/>
    <property type="molecule type" value="Genomic_DNA"/>
</dbReference>
<dbReference type="InterPro" id="IPR029039">
    <property type="entry name" value="Flavoprotein-like_sf"/>
</dbReference>
<dbReference type="PANTHER" id="PTHR10204">
    <property type="entry name" value="NAD P H OXIDOREDUCTASE-RELATED"/>
    <property type="match status" value="1"/>
</dbReference>
<dbReference type="GO" id="GO:0016491">
    <property type="term" value="F:oxidoreductase activity"/>
    <property type="evidence" value="ECO:0007669"/>
    <property type="project" value="UniProtKB-KW"/>
</dbReference>